<dbReference type="InterPro" id="IPR050336">
    <property type="entry name" value="Chromosome_partition/occlusion"/>
</dbReference>
<evidence type="ECO:0000313" key="3">
    <source>
        <dbReference type="EMBL" id="TPG52597.1"/>
    </source>
</evidence>
<feature type="domain" description="ParB-like N-terminal" evidence="2">
    <location>
        <begin position="7"/>
        <end position="101"/>
    </location>
</feature>
<dbReference type="RefSeq" id="WP_140850513.1">
    <property type="nucleotide sequence ID" value="NZ_RCZC01000003.1"/>
</dbReference>
<evidence type="ECO:0000313" key="4">
    <source>
        <dbReference type="Proteomes" id="UP000319931"/>
    </source>
</evidence>
<dbReference type="AlphaFoldDB" id="A0A502FSN0"/>
<dbReference type="SUPFAM" id="SSF110849">
    <property type="entry name" value="ParB/Sulfiredoxin"/>
    <property type="match status" value="1"/>
</dbReference>
<dbReference type="Proteomes" id="UP000319931">
    <property type="component" value="Unassembled WGS sequence"/>
</dbReference>
<reference evidence="3 4" key="1">
    <citation type="journal article" date="2019" name="Environ. Microbiol.">
        <title>Species interactions and distinct microbial communities in high Arctic permafrost affected cryosols are associated with the CH4 and CO2 gas fluxes.</title>
        <authorList>
            <person name="Altshuler I."/>
            <person name="Hamel J."/>
            <person name="Turney S."/>
            <person name="Magnuson E."/>
            <person name="Levesque R."/>
            <person name="Greer C."/>
            <person name="Whyte L.G."/>
        </authorList>
    </citation>
    <scope>NUCLEOTIDE SEQUENCE [LARGE SCALE GENOMIC DNA]</scope>
    <source>
        <strain evidence="3 4">E6.1</strain>
    </source>
</reference>
<dbReference type="SUPFAM" id="SSF109709">
    <property type="entry name" value="KorB DNA-binding domain-like"/>
    <property type="match status" value="1"/>
</dbReference>
<accession>A0A502FSN0</accession>
<proteinExistence type="predicted"/>
<dbReference type="GO" id="GO:0005694">
    <property type="term" value="C:chromosome"/>
    <property type="evidence" value="ECO:0007669"/>
    <property type="project" value="TreeGrafter"/>
</dbReference>
<sequence>MKLDFIALDKLSVSKTNMRYARKAPDVSDILPTVRSRGVLQTLLFRSNGAPDAFEIVAGSRRFHAAQIVAAERGEAEPLPCAILDDSDDAAAIEASLIENLARLDADEVTQWGTFTRLVREGRSLDDIGDTFGLPALTIKRVLALGNLLPRIRNLYAAQKIDRATVRHLTLASKSQQKAWLALLDDPDSRAPVGHQLKAWLFGGHSIAASHALFDVTAYVGAIVTDLFGEDRYFADSEAFWTAQNAEIETRRVAYLAAGWGDVVIVPPSEQFASWDYEKSAKRKGGRVYVDVRSSGEVVFHEGYLSRKEAARIAKGECTAAALEPVRPEMTGPQQTYVHLHRHAAVRAALIDALGVALRLMVAHAITGSHLWAVRPEPQSAHNDAIAESVENAQGEATFDARRRAVLRVLGFSPEEPTVLGGHGHASGPAGDRLSAIFLRLLDLPDPAVLDVVAIVMGESLAAGSAVVEAVGLHLAVRMERYWQADAALLDLIRDREVLLGMTAEVAGPMVADANAGEKAKTLRRIIADHLGGVGGREKREHWVPRWMAFPPSAYTARGGVGTVAAHARMVGARQAIDAERVEEAPEQDAAQPDNDDAVQAVAA</sequence>
<name>A0A502FSN0_9SPHN</name>
<dbReference type="EMBL" id="RCZC01000003">
    <property type="protein sequence ID" value="TPG52597.1"/>
    <property type="molecule type" value="Genomic_DNA"/>
</dbReference>
<comment type="caution">
    <text evidence="3">The sequence shown here is derived from an EMBL/GenBank/DDBJ whole genome shotgun (WGS) entry which is preliminary data.</text>
</comment>
<dbReference type="Gene3D" id="3.90.1530.30">
    <property type="match status" value="1"/>
</dbReference>
<evidence type="ECO:0000259" key="2">
    <source>
        <dbReference type="SMART" id="SM00470"/>
    </source>
</evidence>
<dbReference type="InterPro" id="IPR036086">
    <property type="entry name" value="ParB/Sulfiredoxin_sf"/>
</dbReference>
<dbReference type="Gene3D" id="1.10.10.2830">
    <property type="match status" value="1"/>
</dbReference>
<dbReference type="OrthoDB" id="9813122at2"/>
<dbReference type="PANTHER" id="PTHR33375">
    <property type="entry name" value="CHROMOSOME-PARTITIONING PROTEIN PARB-RELATED"/>
    <property type="match status" value="1"/>
</dbReference>
<organism evidence="3 4">
    <name type="scientific">Sphingomonas glacialis</name>
    <dbReference type="NCBI Taxonomy" id="658225"/>
    <lineage>
        <taxon>Bacteria</taxon>
        <taxon>Pseudomonadati</taxon>
        <taxon>Pseudomonadota</taxon>
        <taxon>Alphaproteobacteria</taxon>
        <taxon>Sphingomonadales</taxon>
        <taxon>Sphingomonadaceae</taxon>
        <taxon>Sphingomonas</taxon>
    </lineage>
</organism>
<keyword evidence="4" id="KW-1185">Reference proteome</keyword>
<dbReference type="Pfam" id="PF02195">
    <property type="entry name" value="ParB_N"/>
    <property type="match status" value="1"/>
</dbReference>
<gene>
    <name evidence="3" type="ORF">EAH76_11920</name>
</gene>
<feature type="region of interest" description="Disordered" evidence="1">
    <location>
        <begin position="582"/>
        <end position="604"/>
    </location>
</feature>
<dbReference type="PANTHER" id="PTHR33375:SF7">
    <property type="entry name" value="CHROMOSOME 2-PARTITIONING PROTEIN PARB-RELATED"/>
    <property type="match status" value="1"/>
</dbReference>
<protein>
    <submittedName>
        <fullName evidence="3">Chromosome partitioning protein ParB</fullName>
    </submittedName>
</protein>
<dbReference type="InterPro" id="IPR003115">
    <property type="entry name" value="ParB_N"/>
</dbReference>
<dbReference type="GO" id="GO:0007059">
    <property type="term" value="P:chromosome segregation"/>
    <property type="evidence" value="ECO:0007669"/>
    <property type="project" value="TreeGrafter"/>
</dbReference>
<dbReference type="SMART" id="SM00470">
    <property type="entry name" value="ParB"/>
    <property type="match status" value="1"/>
</dbReference>
<evidence type="ECO:0000256" key="1">
    <source>
        <dbReference type="SAM" id="MobiDB-lite"/>
    </source>
</evidence>